<feature type="transmembrane region" description="Helical" evidence="1">
    <location>
        <begin position="32"/>
        <end position="49"/>
    </location>
</feature>
<evidence type="ECO:0000313" key="2">
    <source>
        <dbReference type="EMBL" id="MEC3888313.1"/>
    </source>
</evidence>
<keyword evidence="1" id="KW-1133">Transmembrane helix</keyword>
<feature type="transmembrane region" description="Helical" evidence="1">
    <location>
        <begin position="61"/>
        <end position="79"/>
    </location>
</feature>
<dbReference type="AlphaFoldDB" id="A0AAJ2X3V2"/>
<comment type="caution">
    <text evidence="2">The sequence shown here is derived from an EMBL/GenBank/DDBJ whole genome shotgun (WGS) entry which is preliminary data.</text>
</comment>
<keyword evidence="1" id="KW-0812">Transmembrane</keyword>
<dbReference type="EMBL" id="JAJFNJ020000003">
    <property type="protein sequence ID" value="MEC3888313.1"/>
    <property type="molecule type" value="Genomic_DNA"/>
</dbReference>
<dbReference type="Proteomes" id="UP001297361">
    <property type="component" value="Unassembled WGS sequence"/>
</dbReference>
<protein>
    <submittedName>
        <fullName evidence="2">Uncharacterized protein</fullName>
    </submittedName>
</protein>
<reference evidence="2" key="1">
    <citation type="submission" date="2021-10" db="EMBL/GenBank/DDBJ databases">
        <authorList>
            <person name="Hussein R."/>
            <person name="Harrison J."/>
            <person name="Studholme D.J."/>
            <person name="Vicente J."/>
            <person name="Grant M."/>
        </authorList>
    </citation>
    <scope>NUCLEOTIDE SEQUENCE</scope>
    <source>
        <strain evidence="2">NCPPB 2970</strain>
    </source>
</reference>
<keyword evidence="1" id="KW-0472">Membrane</keyword>
<reference evidence="2" key="2">
    <citation type="submission" date="2024-01" db="EMBL/GenBank/DDBJ databases">
        <title>Long-read genome sequencing of X. campestris pv. papavericola.</title>
        <authorList>
            <person name="Hussain R.M.F."/>
            <person name="Greer S."/>
            <person name="Harrison J."/>
            <person name="Grant M."/>
            <person name="Vicente J."/>
            <person name="Studholme D.J."/>
        </authorList>
    </citation>
    <scope>NUCLEOTIDE SEQUENCE</scope>
    <source>
        <strain evidence="2">NCPPB 2970</strain>
    </source>
</reference>
<name>A0AAJ2X3V2_XANCA</name>
<proteinExistence type="predicted"/>
<gene>
    <name evidence="2" type="ORF">LLE72_011270</name>
</gene>
<evidence type="ECO:0000313" key="3">
    <source>
        <dbReference type="Proteomes" id="UP001297361"/>
    </source>
</evidence>
<dbReference type="RefSeq" id="WP_042596432.1">
    <property type="nucleotide sequence ID" value="NZ_JAJFNJ020000003.1"/>
</dbReference>
<sequence>MSPRAALALIAGFALADGATSALPGWTGPGSDLVRFALLLALIFVWLAADSRRQGFRRPMWLNIGMVLAWLICIPIYLYRSRPAGRRLRATGGFLLAILASGLLFTLGSIIAESVSPSVS</sequence>
<organism evidence="2 3">
    <name type="scientific">Xanthomonas campestris pv. papavericola</name>
    <dbReference type="NCBI Taxonomy" id="487881"/>
    <lineage>
        <taxon>Bacteria</taxon>
        <taxon>Pseudomonadati</taxon>
        <taxon>Pseudomonadota</taxon>
        <taxon>Gammaproteobacteria</taxon>
        <taxon>Lysobacterales</taxon>
        <taxon>Lysobacteraceae</taxon>
        <taxon>Xanthomonas</taxon>
    </lineage>
</organism>
<accession>A0AAJ2X3V2</accession>
<feature type="transmembrane region" description="Helical" evidence="1">
    <location>
        <begin position="91"/>
        <end position="112"/>
    </location>
</feature>
<evidence type="ECO:0000256" key="1">
    <source>
        <dbReference type="SAM" id="Phobius"/>
    </source>
</evidence>